<keyword evidence="2" id="KW-1185">Reference proteome</keyword>
<accession>A0A7R7W5M2</accession>
<reference evidence="1" key="2">
    <citation type="submission" date="2021-02" db="EMBL/GenBank/DDBJ databases">
        <title>Aspergillus luchuensis mut. kawachii IFO 4304 genome sequence.</title>
        <authorList>
            <person name="Mori K."/>
            <person name="Kadooka C."/>
            <person name="Goto M."/>
            <person name="Futagami T."/>
        </authorList>
    </citation>
    <scope>NUCLEOTIDE SEQUENCE</scope>
    <source>
        <strain evidence="1">IFO 4308</strain>
    </source>
</reference>
<gene>
    <name evidence="1" type="ORF">AKAW2_21414A</name>
</gene>
<dbReference type="GeneID" id="64957799"/>
<evidence type="ECO:0000313" key="1">
    <source>
        <dbReference type="EMBL" id="BCR96474.1"/>
    </source>
</evidence>
<evidence type="ECO:0000313" key="2">
    <source>
        <dbReference type="Proteomes" id="UP000661280"/>
    </source>
</evidence>
<name>A0A7R7W5M2_ASPKA</name>
<dbReference type="KEGG" id="aluc:AKAW2_21414A"/>
<reference evidence="1" key="1">
    <citation type="submission" date="2021-01" db="EMBL/GenBank/DDBJ databases">
        <authorList>
            <consortium name="Aspergillus luchuensis mut. kawachii IFO 4304 genome sequencing consortium"/>
            <person name="Kazuki M."/>
            <person name="Futagami T."/>
        </authorList>
    </citation>
    <scope>NUCLEOTIDE SEQUENCE</scope>
    <source>
        <strain evidence="1">IFO 4308</strain>
    </source>
</reference>
<dbReference type="Proteomes" id="UP000661280">
    <property type="component" value="Chromosome 2"/>
</dbReference>
<proteinExistence type="predicted"/>
<dbReference type="RefSeq" id="XP_041540240.1">
    <property type="nucleotide sequence ID" value="XM_041686236.1"/>
</dbReference>
<sequence>MRWEVTKKKLAVRAVPLQAGRLDEAGLAFSPLQTAPVHVLPAPHHPSTAITVLPSHFPFPSLPFPSLPSLPHSPSLILNIIHSSLLATHSSLPQPSQVRQ</sequence>
<dbReference type="AlphaFoldDB" id="A0A7R7W5M2"/>
<organism evidence="1 2">
    <name type="scientific">Aspergillus kawachii</name>
    <name type="common">White koji mold</name>
    <name type="synonym">Aspergillus awamori var. kawachi</name>
    <dbReference type="NCBI Taxonomy" id="1069201"/>
    <lineage>
        <taxon>Eukaryota</taxon>
        <taxon>Fungi</taxon>
        <taxon>Dikarya</taxon>
        <taxon>Ascomycota</taxon>
        <taxon>Pezizomycotina</taxon>
        <taxon>Eurotiomycetes</taxon>
        <taxon>Eurotiomycetidae</taxon>
        <taxon>Eurotiales</taxon>
        <taxon>Aspergillaceae</taxon>
        <taxon>Aspergillus</taxon>
        <taxon>Aspergillus subgen. Circumdati</taxon>
    </lineage>
</organism>
<dbReference type="EMBL" id="AP024426">
    <property type="protein sequence ID" value="BCR96474.1"/>
    <property type="molecule type" value="Genomic_DNA"/>
</dbReference>
<protein>
    <submittedName>
        <fullName evidence="1">Uncharacterized protein</fullName>
    </submittedName>
</protein>